<evidence type="ECO:0000313" key="16">
    <source>
        <dbReference type="Proteomes" id="UP000292702"/>
    </source>
</evidence>
<reference evidence="15 16" key="1">
    <citation type="submission" date="2018-11" db="EMBL/GenBank/DDBJ databases">
        <title>Genome assembly of Steccherinum ochraceum LE-BIN_3174, the white-rot fungus of the Steccherinaceae family (The Residual Polyporoid clade, Polyporales, Basidiomycota).</title>
        <authorList>
            <person name="Fedorova T.V."/>
            <person name="Glazunova O.A."/>
            <person name="Landesman E.O."/>
            <person name="Moiseenko K.V."/>
            <person name="Psurtseva N.V."/>
            <person name="Savinova O.S."/>
            <person name="Shakhova N.V."/>
            <person name="Tyazhelova T.V."/>
            <person name="Vasina D.V."/>
        </authorList>
    </citation>
    <scope>NUCLEOTIDE SEQUENCE [LARGE SCALE GENOMIC DNA]</scope>
    <source>
        <strain evidence="15 16">LE-BIN_3174</strain>
    </source>
</reference>
<dbReference type="EMBL" id="RWJN01000239">
    <property type="protein sequence ID" value="TCD64381.1"/>
    <property type="molecule type" value="Genomic_DNA"/>
</dbReference>
<evidence type="ECO:0008006" key="17">
    <source>
        <dbReference type="Google" id="ProtNLM"/>
    </source>
</evidence>
<dbReference type="GO" id="GO:0004497">
    <property type="term" value="F:monooxygenase activity"/>
    <property type="evidence" value="ECO:0007669"/>
    <property type="project" value="UniProtKB-KW"/>
</dbReference>
<evidence type="ECO:0000256" key="8">
    <source>
        <dbReference type="ARBA" id="ARBA00022989"/>
    </source>
</evidence>
<comment type="caution">
    <text evidence="15">The sequence shown here is derived from an EMBL/GenBank/DDBJ whole genome shotgun (WGS) entry which is preliminary data.</text>
</comment>
<keyword evidence="7 13" id="KW-0479">Metal-binding</keyword>
<dbReference type="PANTHER" id="PTHR46300">
    <property type="entry name" value="P450, PUTATIVE (EUROFUNG)-RELATED-RELATED"/>
    <property type="match status" value="1"/>
</dbReference>
<evidence type="ECO:0000256" key="13">
    <source>
        <dbReference type="PIRSR" id="PIRSR602401-1"/>
    </source>
</evidence>
<dbReference type="GO" id="GO:0016020">
    <property type="term" value="C:membrane"/>
    <property type="evidence" value="ECO:0007669"/>
    <property type="project" value="UniProtKB-SubCell"/>
</dbReference>
<comment type="cofactor">
    <cofactor evidence="1 13">
        <name>heme</name>
        <dbReference type="ChEBI" id="CHEBI:30413"/>
    </cofactor>
</comment>
<dbReference type="Pfam" id="PF00067">
    <property type="entry name" value="p450"/>
    <property type="match status" value="2"/>
</dbReference>
<feature type="binding site" description="axial binding residue" evidence="13">
    <location>
        <position position="296"/>
    </location>
    <ligand>
        <name>heme</name>
        <dbReference type="ChEBI" id="CHEBI:30413"/>
    </ligand>
    <ligandPart>
        <name>Fe</name>
        <dbReference type="ChEBI" id="CHEBI:18248"/>
    </ligandPart>
</feature>
<evidence type="ECO:0000256" key="1">
    <source>
        <dbReference type="ARBA" id="ARBA00001971"/>
    </source>
</evidence>
<dbReference type="AlphaFoldDB" id="A0A4R0R9A7"/>
<dbReference type="InterPro" id="IPR002401">
    <property type="entry name" value="Cyt_P450_E_grp-I"/>
</dbReference>
<dbReference type="PANTHER" id="PTHR46300:SF2">
    <property type="entry name" value="CYTOCHROME P450 MONOOXYGENASE ALNH-RELATED"/>
    <property type="match status" value="1"/>
</dbReference>
<dbReference type="InterPro" id="IPR001128">
    <property type="entry name" value="Cyt_P450"/>
</dbReference>
<dbReference type="Gene3D" id="1.10.630.10">
    <property type="entry name" value="Cytochrome P450"/>
    <property type="match status" value="2"/>
</dbReference>
<keyword evidence="12" id="KW-0472">Membrane</keyword>
<dbReference type="Proteomes" id="UP000292702">
    <property type="component" value="Unassembled WGS sequence"/>
</dbReference>
<name>A0A4R0R9A7_9APHY</name>
<dbReference type="InterPro" id="IPR017972">
    <property type="entry name" value="Cyt_P450_CS"/>
</dbReference>
<keyword evidence="11 14" id="KW-0503">Monooxygenase</keyword>
<comment type="pathway">
    <text evidence="3">Secondary metabolite biosynthesis.</text>
</comment>
<dbReference type="PROSITE" id="PS00086">
    <property type="entry name" value="CYTOCHROME_P450"/>
    <property type="match status" value="1"/>
</dbReference>
<evidence type="ECO:0000256" key="4">
    <source>
        <dbReference type="ARBA" id="ARBA00010617"/>
    </source>
</evidence>
<proteinExistence type="inferred from homology"/>
<dbReference type="GO" id="GO:0020037">
    <property type="term" value="F:heme binding"/>
    <property type="evidence" value="ECO:0007669"/>
    <property type="project" value="InterPro"/>
</dbReference>
<keyword evidence="9 14" id="KW-0560">Oxidoreductase</keyword>
<comment type="subcellular location">
    <subcellularLocation>
        <location evidence="2">Membrane</location>
    </subcellularLocation>
</comment>
<evidence type="ECO:0000256" key="10">
    <source>
        <dbReference type="ARBA" id="ARBA00023004"/>
    </source>
</evidence>
<evidence type="ECO:0000256" key="11">
    <source>
        <dbReference type="ARBA" id="ARBA00023033"/>
    </source>
</evidence>
<comment type="similarity">
    <text evidence="4 14">Belongs to the cytochrome P450 family.</text>
</comment>
<dbReference type="InterPro" id="IPR036396">
    <property type="entry name" value="Cyt_P450_sf"/>
</dbReference>
<accession>A0A4R0R9A7</accession>
<keyword evidence="16" id="KW-1185">Reference proteome</keyword>
<evidence type="ECO:0000256" key="12">
    <source>
        <dbReference type="ARBA" id="ARBA00023136"/>
    </source>
</evidence>
<keyword evidence="6" id="KW-0812">Transmembrane</keyword>
<evidence type="ECO:0000256" key="2">
    <source>
        <dbReference type="ARBA" id="ARBA00004370"/>
    </source>
</evidence>
<dbReference type="SUPFAM" id="SSF48264">
    <property type="entry name" value="Cytochrome P450"/>
    <property type="match status" value="1"/>
</dbReference>
<keyword evidence="10 13" id="KW-0408">Iron</keyword>
<dbReference type="PRINTS" id="PR00463">
    <property type="entry name" value="EP450I"/>
</dbReference>
<evidence type="ECO:0000256" key="3">
    <source>
        <dbReference type="ARBA" id="ARBA00005179"/>
    </source>
</evidence>
<evidence type="ECO:0000313" key="15">
    <source>
        <dbReference type="EMBL" id="TCD64381.1"/>
    </source>
</evidence>
<evidence type="ECO:0000256" key="9">
    <source>
        <dbReference type="ARBA" id="ARBA00023002"/>
    </source>
</evidence>
<protein>
    <recommendedName>
        <fullName evidence="17">Cytochrome P450</fullName>
    </recommendedName>
</protein>
<sequence>MVKLTAWDWAFSIMPYNERWRTLRRHFHEHYTGPALLHYQPVQLQEVRGMLQDVLNNPTDTRRYIRRVPGATIIRVTYGARNETQTQEYIDLAEKALEAGKKMAIPGAFYAEAIPLLKYIPAWLPGGYARKFAAVYRPVLKQMIHKPYDEVKDAMASGRELPSVAYNLISQFQSDSEPTPEEDSITRDVTAMAYVGAVDTTTAAIEFAGYLETLRSFPITPLAVPHTVTEDDEYQGFRIPKDTTIIPNVWAMLNDPEDYPDPFSFKPERFVGDDGQINPAVRNPRDYLFGFGRRVCPGSEFAIALTELTVASLLHVFDIEAGADERGVPVSLTTERGNEAICYPETFPRVFKPRSVEAEKMIQALEHDQTLAD</sequence>
<evidence type="ECO:0000256" key="5">
    <source>
        <dbReference type="ARBA" id="ARBA00022617"/>
    </source>
</evidence>
<dbReference type="InterPro" id="IPR050364">
    <property type="entry name" value="Cytochrome_P450_fung"/>
</dbReference>
<gene>
    <name evidence="15" type="ORF">EIP91_004128</name>
</gene>
<keyword evidence="5 13" id="KW-0349">Heme</keyword>
<evidence type="ECO:0000256" key="6">
    <source>
        <dbReference type="ARBA" id="ARBA00022692"/>
    </source>
</evidence>
<dbReference type="GO" id="GO:0016705">
    <property type="term" value="F:oxidoreductase activity, acting on paired donors, with incorporation or reduction of molecular oxygen"/>
    <property type="evidence" value="ECO:0007669"/>
    <property type="project" value="InterPro"/>
</dbReference>
<keyword evidence="8" id="KW-1133">Transmembrane helix</keyword>
<evidence type="ECO:0000256" key="14">
    <source>
        <dbReference type="RuleBase" id="RU000461"/>
    </source>
</evidence>
<dbReference type="OrthoDB" id="2789670at2759"/>
<dbReference type="STRING" id="92696.A0A4R0R9A7"/>
<organism evidence="15 16">
    <name type="scientific">Steccherinum ochraceum</name>
    <dbReference type="NCBI Taxonomy" id="92696"/>
    <lineage>
        <taxon>Eukaryota</taxon>
        <taxon>Fungi</taxon>
        <taxon>Dikarya</taxon>
        <taxon>Basidiomycota</taxon>
        <taxon>Agaricomycotina</taxon>
        <taxon>Agaricomycetes</taxon>
        <taxon>Polyporales</taxon>
        <taxon>Steccherinaceae</taxon>
        <taxon>Steccherinum</taxon>
    </lineage>
</organism>
<dbReference type="GO" id="GO:0005506">
    <property type="term" value="F:iron ion binding"/>
    <property type="evidence" value="ECO:0007669"/>
    <property type="project" value="InterPro"/>
</dbReference>
<evidence type="ECO:0000256" key="7">
    <source>
        <dbReference type="ARBA" id="ARBA00022723"/>
    </source>
</evidence>